<evidence type="ECO:0008006" key="4">
    <source>
        <dbReference type="Google" id="ProtNLM"/>
    </source>
</evidence>
<feature type="region of interest" description="Disordered" evidence="1">
    <location>
        <begin position="242"/>
        <end position="261"/>
    </location>
</feature>
<dbReference type="Gene3D" id="3.30.70.1230">
    <property type="entry name" value="Nucleotide cyclase"/>
    <property type="match status" value="1"/>
</dbReference>
<proteinExistence type="predicted"/>
<dbReference type="Proteomes" id="UP000473014">
    <property type="component" value="Unassembled WGS sequence"/>
</dbReference>
<feature type="region of interest" description="Disordered" evidence="1">
    <location>
        <begin position="193"/>
        <end position="234"/>
    </location>
</feature>
<accession>A0A6G2BAZ1</accession>
<dbReference type="SUPFAM" id="SSF55073">
    <property type="entry name" value="Nucleotide cyclase"/>
    <property type="match status" value="1"/>
</dbReference>
<reference evidence="2 3" key="1">
    <citation type="submission" date="2019-11" db="EMBL/GenBank/DDBJ databases">
        <authorList>
            <person name="Yuan L."/>
        </authorList>
    </citation>
    <scope>NUCLEOTIDE SEQUENCE [LARGE SCALE GENOMIC DNA]</scope>
    <source>
        <strain evidence="2 3">TRM43335</strain>
    </source>
</reference>
<gene>
    <name evidence="2" type="ORF">F0L17_09935</name>
</gene>
<name>A0A6G2BAZ1_9ACTN</name>
<comment type="caution">
    <text evidence="2">The sequence shown here is derived from an EMBL/GenBank/DDBJ whole genome shotgun (WGS) entry which is preliminary data.</text>
</comment>
<evidence type="ECO:0000256" key="1">
    <source>
        <dbReference type="SAM" id="MobiDB-lite"/>
    </source>
</evidence>
<dbReference type="OrthoDB" id="3482507at2"/>
<evidence type="ECO:0000313" key="3">
    <source>
        <dbReference type="Proteomes" id="UP000473014"/>
    </source>
</evidence>
<keyword evidence="3" id="KW-1185">Reference proteome</keyword>
<dbReference type="EMBL" id="WIXO01000001">
    <property type="protein sequence ID" value="MTE19441.1"/>
    <property type="molecule type" value="Genomic_DNA"/>
</dbReference>
<sequence>MAAGARHHWIMVLDIENFSTRTDPIQRSLRGAMYGVLREAVGQAGLPEAEVVVEDRGDGVLMLIPATVSPVDLAGSLVRALDDGLAEAAAIFNEAHAMRFRVALHQGLVTRDGEGWSGDAVNTASRLVDAQPLREVLRAATGSRLVFVVSDEIHRSVIRHGYRTIDPAAYLPLRFRDKQGKLIECWVTVPGRPAPPGLPVPSDERPDGDGPAGGAARGADGGNGGGPAVPGGVTMWAEKVHGDQVGGDKNVTVHAPGQVRL</sequence>
<dbReference type="InterPro" id="IPR029787">
    <property type="entry name" value="Nucleotide_cyclase"/>
</dbReference>
<organism evidence="2 3">
    <name type="scientific">Streptomyces taklimakanensis</name>
    <dbReference type="NCBI Taxonomy" id="2569853"/>
    <lineage>
        <taxon>Bacteria</taxon>
        <taxon>Bacillati</taxon>
        <taxon>Actinomycetota</taxon>
        <taxon>Actinomycetes</taxon>
        <taxon>Kitasatosporales</taxon>
        <taxon>Streptomycetaceae</taxon>
        <taxon>Streptomyces</taxon>
    </lineage>
</organism>
<protein>
    <recommendedName>
        <fullName evidence="4">Guanylate cyclase domain-containing protein</fullName>
    </recommendedName>
</protein>
<feature type="compositionally biased region" description="Gly residues" evidence="1">
    <location>
        <begin position="210"/>
        <end position="229"/>
    </location>
</feature>
<dbReference type="AlphaFoldDB" id="A0A6G2BAZ1"/>
<evidence type="ECO:0000313" key="2">
    <source>
        <dbReference type="EMBL" id="MTE19441.1"/>
    </source>
</evidence>